<reference evidence="2 3" key="1">
    <citation type="journal article" date="2018" name="Cell">
        <title>The Chara Genome: Secondary Complexity and Implications for Plant Terrestrialization.</title>
        <authorList>
            <person name="Nishiyama T."/>
            <person name="Sakayama H."/>
            <person name="Vries J.D."/>
            <person name="Buschmann H."/>
            <person name="Saint-Marcoux D."/>
            <person name="Ullrich K.K."/>
            <person name="Haas F.B."/>
            <person name="Vanderstraeten L."/>
            <person name="Becker D."/>
            <person name="Lang D."/>
            <person name="Vosolsobe S."/>
            <person name="Rombauts S."/>
            <person name="Wilhelmsson P.K.I."/>
            <person name="Janitza P."/>
            <person name="Kern R."/>
            <person name="Heyl A."/>
            <person name="Rumpler F."/>
            <person name="Villalobos L.I.A.C."/>
            <person name="Clay J.M."/>
            <person name="Skokan R."/>
            <person name="Toyoda A."/>
            <person name="Suzuki Y."/>
            <person name="Kagoshima H."/>
            <person name="Schijlen E."/>
            <person name="Tajeshwar N."/>
            <person name="Catarino B."/>
            <person name="Hetherington A.J."/>
            <person name="Saltykova A."/>
            <person name="Bonnot C."/>
            <person name="Breuninger H."/>
            <person name="Symeonidi A."/>
            <person name="Radhakrishnan G.V."/>
            <person name="Van Nieuwerburgh F."/>
            <person name="Deforce D."/>
            <person name="Chang C."/>
            <person name="Karol K.G."/>
            <person name="Hedrich R."/>
            <person name="Ulvskov P."/>
            <person name="Glockner G."/>
            <person name="Delwiche C.F."/>
            <person name="Petrasek J."/>
            <person name="Van de Peer Y."/>
            <person name="Friml J."/>
            <person name="Beilby M."/>
            <person name="Dolan L."/>
            <person name="Kohara Y."/>
            <person name="Sugano S."/>
            <person name="Fujiyama A."/>
            <person name="Delaux P.-M."/>
            <person name="Quint M."/>
            <person name="TheiBen G."/>
            <person name="Hagemann M."/>
            <person name="Harholt J."/>
            <person name="Dunand C."/>
            <person name="Zachgo S."/>
            <person name="Langdale J."/>
            <person name="Maumus F."/>
            <person name="Straeten D.V.D."/>
            <person name="Gould S.B."/>
            <person name="Rensing S.A."/>
        </authorList>
    </citation>
    <scope>NUCLEOTIDE SEQUENCE [LARGE SCALE GENOMIC DNA]</scope>
    <source>
        <strain evidence="2 3">S276</strain>
    </source>
</reference>
<feature type="compositionally biased region" description="Pro residues" evidence="1">
    <location>
        <begin position="77"/>
        <end position="101"/>
    </location>
</feature>
<feature type="compositionally biased region" description="Polar residues" evidence="1">
    <location>
        <begin position="8"/>
        <end position="18"/>
    </location>
</feature>
<evidence type="ECO:0000313" key="2">
    <source>
        <dbReference type="EMBL" id="GBG42375.1"/>
    </source>
</evidence>
<comment type="caution">
    <text evidence="2">The sequence shown here is derived from an EMBL/GenBank/DDBJ whole genome shotgun (WGS) entry which is preliminary data.</text>
</comment>
<proteinExistence type="predicted"/>
<dbReference type="EMBL" id="BFEA01002703">
    <property type="protein sequence ID" value="GBG42375.1"/>
    <property type="molecule type" value="Genomic_DNA"/>
</dbReference>
<keyword evidence="3" id="KW-1185">Reference proteome</keyword>
<protein>
    <submittedName>
        <fullName evidence="2">Uncharacterized protein</fullName>
    </submittedName>
</protein>
<evidence type="ECO:0000313" key="3">
    <source>
        <dbReference type="Proteomes" id="UP000265515"/>
    </source>
</evidence>
<gene>
    <name evidence="2" type="ORF">CBR_g75840</name>
</gene>
<sequence length="330" mass="35097">MAYVSSPGVVSSQMTSSPRHVAGAAFDPSENWCNHYRTIGLASTCSSPWLSRSSSRSSPSPKGRHESGSQQRHSRYPPSPSPSPPPSPSPYPYPSPSPSPSPSLCRQSSLSSNWSNSTSSSLPMRRGGCAVVVDLTWGSRSDVAVRVGSIHPPPRTWDPDRRCNIGLIQKGYRSPRGSGQGGPAGTWGASAGDDVAAAALRQNSHHGGKMGKEEEGGGGGGGGGGSTVEAGKRVLSSSAGRSITGGIRGSLGVGVTMDDERQTGLGRRSGSRDGMVETVRSEERDTKRMVAEEEEEEEEEEEMKSLYQSFLDYSMKAMSARMELWRFPFE</sequence>
<feature type="non-terminal residue" evidence="2">
    <location>
        <position position="330"/>
    </location>
</feature>
<dbReference type="Gramene" id="GBG42375">
    <property type="protein sequence ID" value="GBG42375"/>
    <property type="gene ID" value="CBR_g75840"/>
</dbReference>
<feature type="compositionally biased region" description="Gly residues" evidence="1">
    <location>
        <begin position="217"/>
        <end position="226"/>
    </location>
</feature>
<accession>A0A388JJQ2</accession>
<feature type="compositionally biased region" description="Basic and acidic residues" evidence="1">
    <location>
        <begin position="270"/>
        <end position="291"/>
    </location>
</feature>
<feature type="compositionally biased region" description="Low complexity" evidence="1">
    <location>
        <begin position="46"/>
        <end position="61"/>
    </location>
</feature>
<feature type="region of interest" description="Disordered" evidence="1">
    <location>
        <begin position="170"/>
        <end position="302"/>
    </location>
</feature>
<feature type="compositionally biased region" description="Acidic residues" evidence="1">
    <location>
        <begin position="292"/>
        <end position="302"/>
    </location>
</feature>
<dbReference type="AlphaFoldDB" id="A0A388JJQ2"/>
<feature type="compositionally biased region" description="Low complexity" evidence="1">
    <location>
        <begin position="102"/>
        <end position="123"/>
    </location>
</feature>
<name>A0A388JJQ2_CHABU</name>
<feature type="region of interest" description="Disordered" evidence="1">
    <location>
        <begin position="1"/>
        <end position="26"/>
    </location>
</feature>
<dbReference type="Proteomes" id="UP000265515">
    <property type="component" value="Unassembled WGS sequence"/>
</dbReference>
<feature type="compositionally biased region" description="Low complexity" evidence="1">
    <location>
        <begin position="188"/>
        <end position="199"/>
    </location>
</feature>
<evidence type="ECO:0000256" key="1">
    <source>
        <dbReference type="SAM" id="MobiDB-lite"/>
    </source>
</evidence>
<feature type="region of interest" description="Disordered" evidence="1">
    <location>
        <begin position="45"/>
        <end position="125"/>
    </location>
</feature>
<organism evidence="2 3">
    <name type="scientific">Chara braunii</name>
    <name type="common">Braun's stonewort</name>
    <dbReference type="NCBI Taxonomy" id="69332"/>
    <lineage>
        <taxon>Eukaryota</taxon>
        <taxon>Viridiplantae</taxon>
        <taxon>Streptophyta</taxon>
        <taxon>Charophyceae</taxon>
        <taxon>Charales</taxon>
        <taxon>Characeae</taxon>
        <taxon>Chara</taxon>
    </lineage>
</organism>